<evidence type="ECO:0000256" key="1">
    <source>
        <dbReference type="ARBA" id="ARBA00011900"/>
    </source>
</evidence>
<keyword evidence="4" id="KW-0949">S-adenosyl-L-methionine</keyword>
<feature type="domain" description="Type II methyltransferase M.TaqI-like" evidence="7">
    <location>
        <begin position="556"/>
        <end position="811"/>
    </location>
</feature>
<keyword evidence="2 8" id="KW-0489">Methyltransferase</keyword>
<evidence type="ECO:0000256" key="4">
    <source>
        <dbReference type="ARBA" id="ARBA00022691"/>
    </source>
</evidence>
<comment type="caution">
    <text evidence="8">The sequence shown here is derived from an EMBL/GenBank/DDBJ whole genome shotgun (WGS) entry which is preliminary data.</text>
</comment>
<dbReference type="PRINTS" id="PR00507">
    <property type="entry name" value="N12N6MTFRASE"/>
</dbReference>
<evidence type="ECO:0000256" key="2">
    <source>
        <dbReference type="ARBA" id="ARBA00022603"/>
    </source>
</evidence>
<dbReference type="GO" id="GO:0032259">
    <property type="term" value="P:methylation"/>
    <property type="evidence" value="ECO:0007669"/>
    <property type="project" value="UniProtKB-KW"/>
</dbReference>
<proteinExistence type="predicted"/>
<evidence type="ECO:0000313" key="9">
    <source>
        <dbReference type="Proteomes" id="UP001595823"/>
    </source>
</evidence>
<feature type="region of interest" description="Disordered" evidence="6">
    <location>
        <begin position="1332"/>
        <end position="1366"/>
    </location>
</feature>
<evidence type="ECO:0000313" key="8">
    <source>
        <dbReference type="EMBL" id="MFC4337369.1"/>
    </source>
</evidence>
<dbReference type="InterPro" id="IPR029063">
    <property type="entry name" value="SAM-dependent_MTases_sf"/>
</dbReference>
<organism evidence="8 9">
    <name type="scientific">Salininema proteolyticum</name>
    <dbReference type="NCBI Taxonomy" id="1607685"/>
    <lineage>
        <taxon>Bacteria</taxon>
        <taxon>Bacillati</taxon>
        <taxon>Actinomycetota</taxon>
        <taxon>Actinomycetes</taxon>
        <taxon>Glycomycetales</taxon>
        <taxon>Glycomycetaceae</taxon>
        <taxon>Salininema</taxon>
    </lineage>
</organism>
<dbReference type="RefSeq" id="WP_380624278.1">
    <property type="nucleotide sequence ID" value="NZ_JBHSDK010000028.1"/>
</dbReference>
<gene>
    <name evidence="8" type="ORF">ACFPET_19405</name>
</gene>
<evidence type="ECO:0000259" key="7">
    <source>
        <dbReference type="Pfam" id="PF07669"/>
    </source>
</evidence>
<reference evidence="9" key="1">
    <citation type="journal article" date="2019" name="Int. J. Syst. Evol. Microbiol.">
        <title>The Global Catalogue of Microorganisms (GCM) 10K type strain sequencing project: providing services to taxonomists for standard genome sequencing and annotation.</title>
        <authorList>
            <consortium name="The Broad Institute Genomics Platform"/>
            <consortium name="The Broad Institute Genome Sequencing Center for Infectious Disease"/>
            <person name="Wu L."/>
            <person name="Ma J."/>
        </authorList>
    </citation>
    <scope>NUCLEOTIDE SEQUENCE [LARGE SCALE GENOMIC DNA]</scope>
    <source>
        <strain evidence="9">IBRC-M 10908</strain>
    </source>
</reference>
<dbReference type="Pfam" id="PF07669">
    <property type="entry name" value="Eco57I"/>
    <property type="match status" value="1"/>
</dbReference>
<accession>A0ABV8U3N8</accession>
<dbReference type="InterPro" id="IPR011639">
    <property type="entry name" value="MethylTrfase_TaqI-like_dom"/>
</dbReference>
<comment type="catalytic activity">
    <reaction evidence="5">
        <text>a 2'-deoxyadenosine in DNA + S-adenosyl-L-methionine = an N(6)-methyl-2'-deoxyadenosine in DNA + S-adenosyl-L-homocysteine + H(+)</text>
        <dbReference type="Rhea" id="RHEA:15197"/>
        <dbReference type="Rhea" id="RHEA-COMP:12418"/>
        <dbReference type="Rhea" id="RHEA-COMP:12419"/>
        <dbReference type="ChEBI" id="CHEBI:15378"/>
        <dbReference type="ChEBI" id="CHEBI:57856"/>
        <dbReference type="ChEBI" id="CHEBI:59789"/>
        <dbReference type="ChEBI" id="CHEBI:90615"/>
        <dbReference type="ChEBI" id="CHEBI:90616"/>
        <dbReference type="EC" id="2.1.1.72"/>
    </reaction>
</comment>
<dbReference type="SUPFAM" id="SSF53335">
    <property type="entry name" value="S-adenosyl-L-methionine-dependent methyltransferases"/>
    <property type="match status" value="1"/>
</dbReference>
<keyword evidence="3" id="KW-0808">Transferase</keyword>
<evidence type="ECO:0000256" key="3">
    <source>
        <dbReference type="ARBA" id="ARBA00022679"/>
    </source>
</evidence>
<dbReference type="PANTHER" id="PTHR33841">
    <property type="entry name" value="DNA METHYLTRANSFERASE YEEA-RELATED"/>
    <property type="match status" value="1"/>
</dbReference>
<evidence type="ECO:0000256" key="6">
    <source>
        <dbReference type="SAM" id="MobiDB-lite"/>
    </source>
</evidence>
<protein>
    <recommendedName>
        <fullName evidence="1">site-specific DNA-methyltransferase (adenine-specific)</fullName>
        <ecNumber evidence="1">2.1.1.72</ecNumber>
    </recommendedName>
</protein>
<keyword evidence="9" id="KW-1185">Reference proteome</keyword>
<dbReference type="EMBL" id="JBHSDK010000028">
    <property type="protein sequence ID" value="MFC4337369.1"/>
    <property type="molecule type" value="Genomic_DNA"/>
</dbReference>
<dbReference type="EC" id="2.1.1.72" evidence="1"/>
<evidence type="ECO:0000256" key="5">
    <source>
        <dbReference type="ARBA" id="ARBA00047942"/>
    </source>
</evidence>
<dbReference type="PANTHER" id="PTHR33841:SF1">
    <property type="entry name" value="DNA METHYLTRANSFERASE A"/>
    <property type="match status" value="1"/>
</dbReference>
<dbReference type="Proteomes" id="UP001595823">
    <property type="component" value="Unassembled WGS sequence"/>
</dbReference>
<sequence>MSSSLPFSSVTTAGGLLPADILLRVATDPTLNGCKPADYGIPGKRRTVEEEAERHWDYLKGLWADLRDELGEDSNDPKGYTRTDWIEPLFEALGFGRLQAPSGGGITSDDGEGTFQVTYLHGPVPIHLGPWDKEIDKRNGSDFAPHSVLQETLNRTEACLWGVVTNGRRLRILRDSTAIAGASYIEFDLEAIFDGELVSDFILLYRLLHVSRFMPRPEDAAPSTCWLESWRTTAISDGIRAVKHLRDSVKTALEELGTGFLQHPHNQAFRASMEATRTKSLHNALLRLGYRLLFLFVAEDRDALHAADADPEAVERYRRYFSTARLRTYARTRRGDTYHDLWEQLRLVFDALGTETGQPRLALPGLGGLFDRDETDAVLGGLKLDNAHLLRAIRALAVIDDKSSGQRRVVDYKHLGAEELGSVYESLLELKPQHNPGDHSYQLIDVVGNDRKTSGSYYTPANLIEKLLDTTLDPVLDDAEKRGHQAAAANNQIDSATAVERALLDITVCDPACGSGHFLVASARRIAKRLAAVREGTPEPTPAALQTALRDVIGHSVYGVDLNPMAVELAKVALWMESLEPGKALGFLDSHIKVGNTLLGTYPALMAQGIPKDAFKPITGDDKDYAKVLNARHNKEVKNSGTMAQEQMYGFSAISDIISNRSLAIGYDRIQRLDDNNVAQVRAQKAAYEELLGSSDYQDAKALADVWTAAFFWPKSAENVQGSEPTDGIYRDLQKFGFVNETNQETRRVASGIARENRFFHWHLEFPHVFRVEEDSTKNDMATGWSGGFSAVVGNPPWERIKLQEKEFFAGRNEKIASASTAAIRKKKIAELAEHEETRPLFEEWEAALRRSEGSNRFTHTSGRFPLTGVGDVNTYSIFTETDRTVTSTSGRTGVIVPTGIATDDTTKAFFRDLVEQSSLAVLYDFENRNKVFEGVDSRMKFCILSMAGRSVATDAVRFAFFLLDPSDIDDADRTFELAPDEILLLNPNTGTCPVFRSRRDAEITLDIYRQVPILVKEGDPSGNPWRVSFMRMFDMSNDSDLFHTREELERDGWTLHGNVFTKGKDRMLPLYEAKMLHHFDHRWATYVSDDETRDVTTEEKQDPNFTALPRYWVGERFSIEKTVRGKKEVKVEGVKPRLESQNWEKGWMLGWRRIARSTDERTFISGFIPSSAIPDSTFLMLSSEIDFKYVPAIMNSFVNDFVARQKLGGTNVNFFTTEQISILPPSHIQPHTEFLASRLVELSYTGTELKSVGREFNSDGEPFIWNDDRRKIIRCELDALMFHLYGRSRDEVDYIMETFPIVREKDIKSHGSYRTKELVLKYYDRMAEAGIGPDNPIQDGVNFTSDLTPPPGHGPRHGDGPQTTS</sequence>
<dbReference type="InterPro" id="IPR050953">
    <property type="entry name" value="N4_N6_ade-DNA_methylase"/>
</dbReference>
<dbReference type="GO" id="GO:0008168">
    <property type="term" value="F:methyltransferase activity"/>
    <property type="evidence" value="ECO:0007669"/>
    <property type="project" value="UniProtKB-KW"/>
</dbReference>
<dbReference type="Gene3D" id="3.40.50.150">
    <property type="entry name" value="Vaccinia Virus protein VP39"/>
    <property type="match status" value="2"/>
</dbReference>
<name>A0ABV8U3N8_9ACTN</name>